<name>A0A080M7Q7_9PROT</name>
<dbReference type="EMBL" id="JDST02000053">
    <property type="protein sequence ID" value="KFB76520.1"/>
    <property type="molecule type" value="Genomic_DNA"/>
</dbReference>
<dbReference type="Proteomes" id="UP000021315">
    <property type="component" value="Unassembled WGS sequence"/>
</dbReference>
<protein>
    <submittedName>
        <fullName evidence="1">Uncharacterized protein</fullName>
    </submittedName>
</protein>
<proteinExistence type="predicted"/>
<accession>A0A080M7Q7</accession>
<reference evidence="1" key="1">
    <citation type="submission" date="2014-02" db="EMBL/GenBank/DDBJ databases">
        <title>Expanding our view of genomic diversity in Candidatus Accumulibacter clades.</title>
        <authorList>
            <person name="Skennerton C.T."/>
            <person name="Barr J.J."/>
            <person name="Slater F.R."/>
            <person name="Bond P.L."/>
            <person name="Tyson G.W."/>
        </authorList>
    </citation>
    <scope>NUCLEOTIDE SEQUENCE [LARGE SCALE GENOMIC DNA]</scope>
</reference>
<organism evidence="1 2">
    <name type="scientific">Candidatus Accumulibacter cognatus</name>
    <dbReference type="NCBI Taxonomy" id="2954383"/>
    <lineage>
        <taxon>Bacteria</taxon>
        <taxon>Pseudomonadati</taxon>
        <taxon>Pseudomonadota</taxon>
        <taxon>Betaproteobacteria</taxon>
        <taxon>Candidatus Accumulibacter</taxon>
    </lineage>
</organism>
<dbReference type="STRING" id="1453999.AW06_002430"/>
<keyword evidence="2" id="KW-1185">Reference proteome</keyword>
<sequence>MSNGENWIQPSDAVVGFRPIADRAQPRRERQKWPINGRSQRRSLARLLVFDWHPLALPRWLSDQTHTSAGCLLPQFTTSNLKDRTCSLSVTEGYSILPMTRLPAP</sequence>
<evidence type="ECO:0000313" key="2">
    <source>
        <dbReference type="Proteomes" id="UP000021315"/>
    </source>
</evidence>
<gene>
    <name evidence="1" type="ORF">AW06_002430</name>
</gene>
<comment type="caution">
    <text evidence="1">The sequence shown here is derived from an EMBL/GenBank/DDBJ whole genome shotgun (WGS) entry which is preliminary data.</text>
</comment>
<evidence type="ECO:0000313" key="1">
    <source>
        <dbReference type="EMBL" id="KFB76520.1"/>
    </source>
</evidence>
<dbReference type="AlphaFoldDB" id="A0A080M7Q7"/>